<organism evidence="2 3">
    <name type="scientific">Paenibacillus roseopurpureus</name>
    <dbReference type="NCBI Taxonomy" id="2918901"/>
    <lineage>
        <taxon>Bacteria</taxon>
        <taxon>Bacillati</taxon>
        <taxon>Bacillota</taxon>
        <taxon>Bacilli</taxon>
        <taxon>Bacillales</taxon>
        <taxon>Paenibacillaceae</taxon>
        <taxon>Paenibacillus</taxon>
    </lineage>
</organism>
<feature type="transmembrane region" description="Helical" evidence="1">
    <location>
        <begin position="64"/>
        <end position="82"/>
    </location>
</feature>
<reference evidence="2" key="1">
    <citation type="submission" date="2022-02" db="EMBL/GenBank/DDBJ databases">
        <title>Paenibacillus sp. MBLB1832 Whole Genome Shotgun Sequencing.</title>
        <authorList>
            <person name="Hwang C.Y."/>
            <person name="Cho E.-S."/>
            <person name="Seo M.-J."/>
        </authorList>
    </citation>
    <scope>NUCLEOTIDE SEQUENCE</scope>
    <source>
        <strain evidence="2">MBLB1832</strain>
    </source>
</reference>
<evidence type="ECO:0000256" key="1">
    <source>
        <dbReference type="SAM" id="Phobius"/>
    </source>
</evidence>
<accession>A0AA96LN69</accession>
<evidence type="ECO:0000313" key="3">
    <source>
        <dbReference type="Proteomes" id="UP001304650"/>
    </source>
</evidence>
<sequence>MKNTSYNPFNDKTLHLTENKTETSSLEDRAPFNDVIKHVDIVSGFQIPKRIDHFPKWYKNPQRIFATISVLVFASFMIYQVIRIITAIASGK</sequence>
<keyword evidence="1" id="KW-0472">Membrane</keyword>
<dbReference type="AlphaFoldDB" id="A0AA96LN69"/>
<dbReference type="KEGG" id="proo:MJB10_17600"/>
<dbReference type="EMBL" id="CP130319">
    <property type="protein sequence ID" value="WNR42924.1"/>
    <property type="molecule type" value="Genomic_DNA"/>
</dbReference>
<keyword evidence="3" id="KW-1185">Reference proteome</keyword>
<keyword evidence="1" id="KW-1133">Transmembrane helix</keyword>
<dbReference type="RefSeq" id="WP_314796769.1">
    <property type="nucleotide sequence ID" value="NZ_CP130319.1"/>
</dbReference>
<proteinExistence type="predicted"/>
<keyword evidence="1" id="KW-0812">Transmembrane</keyword>
<name>A0AA96LN69_9BACL</name>
<protein>
    <submittedName>
        <fullName evidence="2">Uncharacterized protein</fullName>
    </submittedName>
</protein>
<evidence type="ECO:0000313" key="2">
    <source>
        <dbReference type="EMBL" id="WNR42924.1"/>
    </source>
</evidence>
<gene>
    <name evidence="2" type="ORF">MJB10_17600</name>
</gene>
<dbReference type="Proteomes" id="UP001304650">
    <property type="component" value="Chromosome"/>
</dbReference>